<feature type="transmembrane region" description="Helical" evidence="1">
    <location>
        <begin position="50"/>
        <end position="72"/>
    </location>
</feature>
<dbReference type="GO" id="GO:0008483">
    <property type="term" value="F:transaminase activity"/>
    <property type="evidence" value="ECO:0007669"/>
    <property type="project" value="TreeGrafter"/>
</dbReference>
<dbReference type="SUPFAM" id="SSF53383">
    <property type="entry name" value="PLP-dependent transferases"/>
    <property type="match status" value="1"/>
</dbReference>
<dbReference type="InterPro" id="IPR015421">
    <property type="entry name" value="PyrdxlP-dep_Trfase_major"/>
</dbReference>
<dbReference type="AlphaFoldDB" id="X1CCR8"/>
<evidence type="ECO:0008006" key="3">
    <source>
        <dbReference type="Google" id="ProtNLM"/>
    </source>
</evidence>
<dbReference type="EMBL" id="BART01023567">
    <property type="protein sequence ID" value="GAG94068.1"/>
    <property type="molecule type" value="Genomic_DNA"/>
</dbReference>
<evidence type="ECO:0000256" key="1">
    <source>
        <dbReference type="SAM" id="Phobius"/>
    </source>
</evidence>
<organism evidence="2">
    <name type="scientific">marine sediment metagenome</name>
    <dbReference type="NCBI Taxonomy" id="412755"/>
    <lineage>
        <taxon>unclassified sequences</taxon>
        <taxon>metagenomes</taxon>
        <taxon>ecological metagenomes</taxon>
    </lineage>
</organism>
<dbReference type="GO" id="GO:0000271">
    <property type="term" value="P:polysaccharide biosynthetic process"/>
    <property type="evidence" value="ECO:0007669"/>
    <property type="project" value="TreeGrafter"/>
</dbReference>
<evidence type="ECO:0000313" key="2">
    <source>
        <dbReference type="EMBL" id="GAG94068.1"/>
    </source>
</evidence>
<comment type="caution">
    <text evidence="2">The sequence shown here is derived from an EMBL/GenBank/DDBJ whole genome shotgun (WGS) entry which is preliminary data.</text>
</comment>
<protein>
    <recommendedName>
        <fullName evidence="3">Aminotransferase class I/classII domain-containing protein</fullName>
    </recommendedName>
</protein>
<dbReference type="Pfam" id="PF01041">
    <property type="entry name" value="DegT_DnrJ_EryC1"/>
    <property type="match status" value="1"/>
</dbReference>
<dbReference type="InterPro" id="IPR015424">
    <property type="entry name" value="PyrdxlP-dep_Trfase"/>
</dbReference>
<dbReference type="Gene3D" id="3.40.640.10">
    <property type="entry name" value="Type I PLP-dependent aspartate aminotransferase-like (Major domain)"/>
    <property type="match status" value="1"/>
</dbReference>
<keyword evidence="1" id="KW-1133">Transmembrane helix</keyword>
<gene>
    <name evidence="2" type="ORF">S01H4_42834</name>
</gene>
<sequence length="205" mass="22257">MRINQMEPWIDQAEKKAMQEYLDSGGWLTEFEKTREFESMLAEFIGSKHVHAATSGTIALMVALMALGIGYGDEVLCPDFTMIASANAIALVGAKPVLVDIDPRNLCLDLKQAEEAITEATVAMIYVDLDGRCHNMNDVRAFCEKCSLCLVEDACQALGSKSDGRYLGTFGDIGCFSFSFAKIITMGEGGAVVTDGDKLSTWASR</sequence>
<dbReference type="PANTHER" id="PTHR30244:SF34">
    <property type="entry name" value="DTDP-4-AMINO-4,6-DIDEOXYGALACTOSE TRANSAMINASE"/>
    <property type="match status" value="1"/>
</dbReference>
<dbReference type="PANTHER" id="PTHR30244">
    <property type="entry name" value="TRANSAMINASE"/>
    <property type="match status" value="1"/>
</dbReference>
<accession>X1CCR8</accession>
<name>X1CCR8_9ZZZZ</name>
<dbReference type="GO" id="GO:0030170">
    <property type="term" value="F:pyridoxal phosphate binding"/>
    <property type="evidence" value="ECO:0007669"/>
    <property type="project" value="TreeGrafter"/>
</dbReference>
<keyword evidence="1" id="KW-0812">Transmembrane</keyword>
<keyword evidence="1" id="KW-0472">Membrane</keyword>
<dbReference type="InterPro" id="IPR000653">
    <property type="entry name" value="DegT/StrS_aminotransferase"/>
</dbReference>
<proteinExistence type="predicted"/>
<reference evidence="2" key="1">
    <citation type="journal article" date="2014" name="Front. Microbiol.">
        <title>High frequency of phylogenetically diverse reductive dehalogenase-homologous genes in deep subseafloor sedimentary metagenomes.</title>
        <authorList>
            <person name="Kawai M."/>
            <person name="Futagami T."/>
            <person name="Toyoda A."/>
            <person name="Takaki Y."/>
            <person name="Nishi S."/>
            <person name="Hori S."/>
            <person name="Arai W."/>
            <person name="Tsubouchi T."/>
            <person name="Morono Y."/>
            <person name="Uchiyama I."/>
            <person name="Ito T."/>
            <person name="Fujiyama A."/>
            <person name="Inagaki F."/>
            <person name="Takami H."/>
        </authorList>
    </citation>
    <scope>NUCLEOTIDE SEQUENCE</scope>
    <source>
        <strain evidence="2">Expedition CK06-06</strain>
    </source>
</reference>